<dbReference type="Proteomes" id="UP000438429">
    <property type="component" value="Unassembled WGS sequence"/>
</dbReference>
<gene>
    <name evidence="1" type="ORF">F2P81_011056</name>
</gene>
<protein>
    <submittedName>
        <fullName evidence="1">Uncharacterized protein</fullName>
    </submittedName>
</protein>
<evidence type="ECO:0000313" key="1">
    <source>
        <dbReference type="EMBL" id="KAF0035744.1"/>
    </source>
</evidence>
<name>A0A6A4SXI4_SCOMX</name>
<accession>A0A6A4SXI4</accession>
<dbReference type="AlphaFoldDB" id="A0A6A4SXI4"/>
<evidence type="ECO:0000313" key="2">
    <source>
        <dbReference type="Proteomes" id="UP000438429"/>
    </source>
</evidence>
<comment type="caution">
    <text evidence="1">The sequence shown here is derived from an EMBL/GenBank/DDBJ whole genome shotgun (WGS) entry which is preliminary data.</text>
</comment>
<proteinExistence type="predicted"/>
<sequence>MDDITYGSFISRKINNHDVIQLLISTHDDVDETQTVTLGLNSSEVSTREEELERVQYRYCTDPVVAGVRRTNVMYVLDGDAAHEQNRVCGAVTSRWNGAKRQRISDAEGREKLFIAGL</sequence>
<organism evidence="1 2">
    <name type="scientific">Scophthalmus maximus</name>
    <name type="common">Turbot</name>
    <name type="synonym">Psetta maxima</name>
    <dbReference type="NCBI Taxonomy" id="52904"/>
    <lineage>
        <taxon>Eukaryota</taxon>
        <taxon>Metazoa</taxon>
        <taxon>Chordata</taxon>
        <taxon>Craniata</taxon>
        <taxon>Vertebrata</taxon>
        <taxon>Euteleostomi</taxon>
        <taxon>Actinopterygii</taxon>
        <taxon>Neopterygii</taxon>
        <taxon>Teleostei</taxon>
        <taxon>Neoteleostei</taxon>
        <taxon>Acanthomorphata</taxon>
        <taxon>Carangaria</taxon>
        <taxon>Pleuronectiformes</taxon>
        <taxon>Pleuronectoidei</taxon>
        <taxon>Scophthalmidae</taxon>
        <taxon>Scophthalmus</taxon>
    </lineage>
</organism>
<dbReference type="EMBL" id="VEVO01000010">
    <property type="protein sequence ID" value="KAF0035744.1"/>
    <property type="molecule type" value="Genomic_DNA"/>
</dbReference>
<reference evidence="1 2" key="1">
    <citation type="submission" date="2019-06" db="EMBL/GenBank/DDBJ databases">
        <title>Draft genomes of female and male turbot (Scophthalmus maximus).</title>
        <authorList>
            <person name="Xu H."/>
            <person name="Xu X.-W."/>
            <person name="Shao C."/>
            <person name="Chen S."/>
        </authorList>
    </citation>
    <scope>NUCLEOTIDE SEQUENCE [LARGE SCALE GENOMIC DNA]</scope>
    <source>
        <strain evidence="1">Ysfricsl-2016a</strain>
        <tissue evidence="1">Blood</tissue>
    </source>
</reference>